<feature type="compositionally biased region" description="Polar residues" evidence="1">
    <location>
        <begin position="32"/>
        <end position="44"/>
    </location>
</feature>
<reference evidence="2 3" key="1">
    <citation type="submission" date="2016-07" db="EMBL/GenBank/DDBJ databases">
        <title>Pervasive Adenine N6-methylation of Active Genes in Fungi.</title>
        <authorList>
            <consortium name="DOE Joint Genome Institute"/>
            <person name="Mondo S.J."/>
            <person name="Dannebaum R.O."/>
            <person name="Kuo R.C."/>
            <person name="Labutti K."/>
            <person name="Haridas S."/>
            <person name="Kuo A."/>
            <person name="Salamov A."/>
            <person name="Ahrendt S.R."/>
            <person name="Lipzen A."/>
            <person name="Sullivan W."/>
            <person name="Andreopoulos W.B."/>
            <person name="Clum A."/>
            <person name="Lindquist E."/>
            <person name="Daum C."/>
            <person name="Ramamoorthy G.K."/>
            <person name="Gryganskyi A."/>
            <person name="Culley D."/>
            <person name="Magnuson J.K."/>
            <person name="James T.Y."/>
            <person name="O'Malley M.A."/>
            <person name="Stajich J.E."/>
            <person name="Spatafora J.W."/>
            <person name="Visel A."/>
            <person name="Grigoriev I.V."/>
        </authorList>
    </citation>
    <scope>NUCLEOTIDE SEQUENCE [LARGE SCALE GENOMIC DNA]</scope>
    <source>
        <strain evidence="2 3">PL171</strain>
    </source>
</reference>
<name>A0A1Y2HH69_9FUNG</name>
<dbReference type="EMBL" id="MCFL01000036">
    <property type="protein sequence ID" value="ORZ33344.1"/>
    <property type="molecule type" value="Genomic_DNA"/>
</dbReference>
<evidence type="ECO:0000313" key="2">
    <source>
        <dbReference type="EMBL" id="ORZ33344.1"/>
    </source>
</evidence>
<comment type="caution">
    <text evidence="2">The sequence shown here is derived from an EMBL/GenBank/DDBJ whole genome shotgun (WGS) entry which is preliminary data.</text>
</comment>
<protein>
    <submittedName>
        <fullName evidence="2">Uncharacterized protein</fullName>
    </submittedName>
</protein>
<evidence type="ECO:0000256" key="1">
    <source>
        <dbReference type="SAM" id="MobiDB-lite"/>
    </source>
</evidence>
<organism evidence="2 3">
    <name type="scientific">Catenaria anguillulae PL171</name>
    <dbReference type="NCBI Taxonomy" id="765915"/>
    <lineage>
        <taxon>Eukaryota</taxon>
        <taxon>Fungi</taxon>
        <taxon>Fungi incertae sedis</taxon>
        <taxon>Blastocladiomycota</taxon>
        <taxon>Blastocladiomycetes</taxon>
        <taxon>Blastocladiales</taxon>
        <taxon>Catenariaceae</taxon>
        <taxon>Catenaria</taxon>
    </lineage>
</organism>
<feature type="compositionally biased region" description="Basic and acidic residues" evidence="1">
    <location>
        <begin position="92"/>
        <end position="103"/>
    </location>
</feature>
<accession>A0A1Y2HH69</accession>
<keyword evidence="3" id="KW-1185">Reference proteome</keyword>
<sequence>MSSYNHQQPSGSGHGQQPPRGGGLVVFRKSGPASTPKSNASSPRSKLGLDALAERKRSESPAAGYQEKEKIKASAQVKVKRSWSDDDDEHDDYQRQSRFEPKRPKSASRSTMPVFESAGSSSTSREGTPTPSSSGLVLRKGLHGYVSISTDFGVRH</sequence>
<feature type="region of interest" description="Disordered" evidence="1">
    <location>
        <begin position="1"/>
        <end position="140"/>
    </location>
</feature>
<dbReference type="AlphaFoldDB" id="A0A1Y2HH69"/>
<dbReference type="Proteomes" id="UP000193411">
    <property type="component" value="Unassembled WGS sequence"/>
</dbReference>
<gene>
    <name evidence="2" type="ORF">BCR44DRAFT_1201110</name>
</gene>
<proteinExistence type="predicted"/>
<evidence type="ECO:0000313" key="3">
    <source>
        <dbReference type="Proteomes" id="UP000193411"/>
    </source>
</evidence>
<feature type="compositionally biased region" description="Polar residues" evidence="1">
    <location>
        <begin position="118"/>
        <end position="135"/>
    </location>
</feature>
<feature type="compositionally biased region" description="Low complexity" evidence="1">
    <location>
        <begin position="1"/>
        <end position="19"/>
    </location>
</feature>